<evidence type="ECO:0000313" key="3">
    <source>
        <dbReference type="Proteomes" id="UP000237105"/>
    </source>
</evidence>
<dbReference type="EMBL" id="JXTB01000365">
    <property type="protein sequence ID" value="PON43735.1"/>
    <property type="molecule type" value="Genomic_DNA"/>
</dbReference>
<accession>A0A2P5B4M6</accession>
<gene>
    <name evidence="2" type="ORF">PanWU01x14_271880</name>
</gene>
<organism evidence="2 3">
    <name type="scientific">Parasponia andersonii</name>
    <name type="common">Sponia andersonii</name>
    <dbReference type="NCBI Taxonomy" id="3476"/>
    <lineage>
        <taxon>Eukaryota</taxon>
        <taxon>Viridiplantae</taxon>
        <taxon>Streptophyta</taxon>
        <taxon>Embryophyta</taxon>
        <taxon>Tracheophyta</taxon>
        <taxon>Spermatophyta</taxon>
        <taxon>Magnoliopsida</taxon>
        <taxon>eudicotyledons</taxon>
        <taxon>Gunneridae</taxon>
        <taxon>Pentapetalae</taxon>
        <taxon>rosids</taxon>
        <taxon>fabids</taxon>
        <taxon>Rosales</taxon>
        <taxon>Cannabaceae</taxon>
        <taxon>Parasponia</taxon>
    </lineage>
</organism>
<dbReference type="AlphaFoldDB" id="A0A2P5B4M6"/>
<proteinExistence type="predicted"/>
<protein>
    <submittedName>
        <fullName evidence="2">Uncharacterized protein</fullName>
    </submittedName>
</protein>
<evidence type="ECO:0000313" key="2">
    <source>
        <dbReference type="EMBL" id="PON43735.1"/>
    </source>
</evidence>
<evidence type="ECO:0000256" key="1">
    <source>
        <dbReference type="SAM" id="MobiDB-lite"/>
    </source>
</evidence>
<feature type="region of interest" description="Disordered" evidence="1">
    <location>
        <begin position="1"/>
        <end position="61"/>
    </location>
</feature>
<feature type="compositionally biased region" description="Polar residues" evidence="1">
    <location>
        <begin position="8"/>
        <end position="27"/>
    </location>
</feature>
<dbReference type="Proteomes" id="UP000237105">
    <property type="component" value="Unassembled WGS sequence"/>
</dbReference>
<sequence>MASGGSIQGATGTTPTNSPGAFSNRSENYLPKNPPTSRLSKFPSAPPVPGSIDGDQGTNNQCDQMESLLGTLPNVDDDSQPLTNTNVVGRDNQRYLDWYMKLDPAFSDKLASTQNEHVRLFVLKSVASIVKILATNRTGQVDSNDLRSKIDSYLRPIGGFGLELSRLKELVDGSLRKLSKFEQTEKLVDDDCKTVETIEKEVEVEHKKPESGKRHPAECTKQDGEKKGRIVEEGNNLVARMRALPCPSDDEV</sequence>
<name>A0A2P5B4M6_PARAD</name>
<dbReference type="OrthoDB" id="10377178at2759"/>
<reference evidence="3" key="1">
    <citation type="submission" date="2016-06" db="EMBL/GenBank/DDBJ databases">
        <title>Parallel loss of symbiosis genes in relatives of nitrogen-fixing non-legume Parasponia.</title>
        <authorList>
            <person name="Van Velzen R."/>
            <person name="Holmer R."/>
            <person name="Bu F."/>
            <person name="Rutten L."/>
            <person name="Van Zeijl A."/>
            <person name="Liu W."/>
            <person name="Santuari L."/>
            <person name="Cao Q."/>
            <person name="Sharma T."/>
            <person name="Shen D."/>
            <person name="Roswanjaya Y."/>
            <person name="Wardhani T."/>
            <person name="Kalhor M.S."/>
            <person name="Jansen J."/>
            <person name="Van den Hoogen J."/>
            <person name="Gungor B."/>
            <person name="Hartog M."/>
            <person name="Hontelez J."/>
            <person name="Verver J."/>
            <person name="Yang W.-C."/>
            <person name="Schijlen E."/>
            <person name="Repin R."/>
            <person name="Schilthuizen M."/>
            <person name="Schranz E."/>
            <person name="Heidstra R."/>
            <person name="Miyata K."/>
            <person name="Fedorova E."/>
            <person name="Kohlen W."/>
            <person name="Bisseling T."/>
            <person name="Smit S."/>
            <person name="Geurts R."/>
        </authorList>
    </citation>
    <scope>NUCLEOTIDE SEQUENCE [LARGE SCALE GENOMIC DNA]</scope>
    <source>
        <strain evidence="3">cv. WU1-14</strain>
    </source>
</reference>
<feature type="region of interest" description="Disordered" evidence="1">
    <location>
        <begin position="203"/>
        <end position="230"/>
    </location>
</feature>
<comment type="caution">
    <text evidence="2">The sequence shown here is derived from an EMBL/GenBank/DDBJ whole genome shotgun (WGS) entry which is preliminary data.</text>
</comment>
<keyword evidence="3" id="KW-1185">Reference proteome</keyword>